<proteinExistence type="predicted"/>
<sequence length="227" mass="23694">MDQARLQALTARGYGKAAKRIGAETVQYRPTSLTDPLASPYASFLAAFNNDAGFSFKAPTLWGRPAVFGLFDTTDVQAGDILVTGGESYFVARFEAFQPPLCILCDRTISLFGNASSGDGTTGDDSSSACPLAGYQDDYGTSGGSGSSAAASGWPCSILLKGSGEASGSSIPGAIKAAVYQLLLPVMPGFNPQVYMTATDDLGRSYVIEGVEVSQYGTKCLMRVQQV</sequence>
<reference evidence="1 2" key="1">
    <citation type="submission" date="2019-08" db="EMBL/GenBank/DDBJ databases">
        <title>Gluconobacter frateurii HD924 genome.</title>
        <authorList>
            <person name="Liu Y."/>
            <person name="Zhang P."/>
        </authorList>
    </citation>
    <scope>NUCLEOTIDE SEQUENCE [LARGE SCALE GENOMIC DNA]</scope>
    <source>
        <strain evidence="1 2">HD924</strain>
    </source>
</reference>
<evidence type="ECO:0000313" key="2">
    <source>
        <dbReference type="Proteomes" id="UP000323560"/>
    </source>
</evidence>
<dbReference type="KEGG" id="gti:FXF46_14300"/>
<gene>
    <name evidence="1" type="ORF">FXF46_14300</name>
</gene>
<accession>A0AAP9EUA8</accession>
<dbReference type="RefSeq" id="WP_148620946.1">
    <property type="nucleotide sequence ID" value="NZ_CP043043.1"/>
</dbReference>
<dbReference type="Proteomes" id="UP000323560">
    <property type="component" value="Chromosome"/>
</dbReference>
<organism evidence="1 2">
    <name type="scientific">Gluconobacter thailandicus</name>
    <dbReference type="NCBI Taxonomy" id="257438"/>
    <lineage>
        <taxon>Bacteria</taxon>
        <taxon>Pseudomonadati</taxon>
        <taxon>Pseudomonadota</taxon>
        <taxon>Alphaproteobacteria</taxon>
        <taxon>Acetobacterales</taxon>
        <taxon>Acetobacteraceae</taxon>
        <taxon>Gluconobacter</taxon>
    </lineage>
</organism>
<dbReference type="EMBL" id="CP043043">
    <property type="protein sequence ID" value="QEH97289.1"/>
    <property type="molecule type" value="Genomic_DNA"/>
</dbReference>
<evidence type="ECO:0000313" key="1">
    <source>
        <dbReference type="EMBL" id="QEH97289.1"/>
    </source>
</evidence>
<dbReference type="AlphaFoldDB" id="A0AAP9EUA8"/>
<protein>
    <submittedName>
        <fullName evidence="1">Uncharacterized protein</fullName>
    </submittedName>
</protein>
<name>A0AAP9EUA8_GLUTH</name>